<feature type="transmembrane region" description="Helical" evidence="1">
    <location>
        <begin position="40"/>
        <end position="62"/>
    </location>
</feature>
<keyword evidence="1" id="KW-0472">Membrane</keyword>
<dbReference type="AlphaFoldDB" id="A0A2T5GLR0"/>
<keyword evidence="3" id="KW-1185">Reference proteome</keyword>
<protein>
    <submittedName>
        <fullName evidence="2">Uncharacterized protein</fullName>
    </submittedName>
</protein>
<keyword evidence="1" id="KW-1133">Transmembrane helix</keyword>
<keyword evidence="1" id="KW-0812">Transmembrane</keyword>
<dbReference type="RefSeq" id="WP_107957733.1">
    <property type="nucleotide sequence ID" value="NZ_JASPFP010000001.1"/>
</dbReference>
<evidence type="ECO:0000313" key="3">
    <source>
        <dbReference type="Proteomes" id="UP000244189"/>
    </source>
</evidence>
<comment type="caution">
    <text evidence="2">The sequence shown here is derived from an EMBL/GenBank/DDBJ whole genome shotgun (WGS) entry which is preliminary data.</text>
</comment>
<dbReference type="Proteomes" id="UP000244189">
    <property type="component" value="Unassembled WGS sequence"/>
</dbReference>
<organism evidence="2 3">
    <name type="scientific">Sphingomonas aurantiaca</name>
    <dbReference type="NCBI Taxonomy" id="185949"/>
    <lineage>
        <taxon>Bacteria</taxon>
        <taxon>Pseudomonadati</taxon>
        <taxon>Pseudomonadota</taxon>
        <taxon>Alphaproteobacteria</taxon>
        <taxon>Sphingomonadales</taxon>
        <taxon>Sphingomonadaceae</taxon>
        <taxon>Sphingomonas</taxon>
    </lineage>
</organism>
<proteinExistence type="predicted"/>
<evidence type="ECO:0000256" key="1">
    <source>
        <dbReference type="SAM" id="Phobius"/>
    </source>
</evidence>
<name>A0A2T5GLR0_9SPHN</name>
<gene>
    <name evidence="2" type="ORF">C8J26_1962</name>
</gene>
<evidence type="ECO:0000313" key="2">
    <source>
        <dbReference type="EMBL" id="PTQ60252.1"/>
    </source>
</evidence>
<sequence>MTDASRLRTDLSLRAGGVLSLAIAVTAIHALARLHAANGVLALLLAMIGFLCTSAGAMLVIVGGHIHDRVAISARWRRVER</sequence>
<feature type="transmembrane region" description="Helical" evidence="1">
    <location>
        <begin position="12"/>
        <end position="34"/>
    </location>
</feature>
<dbReference type="EMBL" id="QAOG01000003">
    <property type="protein sequence ID" value="PTQ60252.1"/>
    <property type="molecule type" value="Genomic_DNA"/>
</dbReference>
<reference evidence="2 3" key="1">
    <citation type="submission" date="2018-04" db="EMBL/GenBank/DDBJ databases">
        <title>Genomic Encyclopedia of Type Strains, Phase III (KMG-III): the genomes of soil and plant-associated and newly described type strains.</title>
        <authorList>
            <person name="Whitman W."/>
        </authorList>
    </citation>
    <scope>NUCLEOTIDE SEQUENCE [LARGE SCALE GENOMIC DNA]</scope>
    <source>
        <strain evidence="2 3">MA101b</strain>
    </source>
</reference>
<accession>A0A2T5GLR0</accession>